<evidence type="ECO:0000313" key="3">
    <source>
        <dbReference type="Proteomes" id="UP000015104"/>
    </source>
</evidence>
<keyword evidence="1" id="KW-0812">Transmembrane</keyword>
<dbReference type="HOGENOM" id="CLU_633618_0_0_1"/>
<feature type="transmembrane region" description="Helical" evidence="1">
    <location>
        <begin position="301"/>
        <end position="320"/>
    </location>
</feature>
<feature type="transmembrane region" description="Helical" evidence="1">
    <location>
        <begin position="215"/>
        <end position="234"/>
    </location>
</feature>
<reference evidence="3" key="1">
    <citation type="submission" date="2011-08" db="EMBL/GenBank/DDBJ databases">
        <authorList>
            <person name="Rombauts S."/>
        </authorList>
    </citation>
    <scope>NUCLEOTIDE SEQUENCE</scope>
    <source>
        <strain evidence="3">London</strain>
    </source>
</reference>
<protein>
    <recommendedName>
        <fullName evidence="4">Gustatory receptor</fullName>
    </recommendedName>
</protein>
<keyword evidence="1" id="KW-1133">Transmembrane helix</keyword>
<dbReference type="AlphaFoldDB" id="T1KPM8"/>
<feature type="transmembrane region" description="Helical" evidence="1">
    <location>
        <begin position="409"/>
        <end position="428"/>
    </location>
</feature>
<organism evidence="2 3">
    <name type="scientific">Tetranychus urticae</name>
    <name type="common">Two-spotted spider mite</name>
    <dbReference type="NCBI Taxonomy" id="32264"/>
    <lineage>
        <taxon>Eukaryota</taxon>
        <taxon>Metazoa</taxon>
        <taxon>Ecdysozoa</taxon>
        <taxon>Arthropoda</taxon>
        <taxon>Chelicerata</taxon>
        <taxon>Arachnida</taxon>
        <taxon>Acari</taxon>
        <taxon>Acariformes</taxon>
        <taxon>Trombidiformes</taxon>
        <taxon>Prostigmata</taxon>
        <taxon>Eleutherengona</taxon>
        <taxon>Raphignathae</taxon>
        <taxon>Tetranychoidea</taxon>
        <taxon>Tetranychidae</taxon>
        <taxon>Tetranychus</taxon>
    </lineage>
</organism>
<dbReference type="Proteomes" id="UP000015104">
    <property type="component" value="Unassembled WGS sequence"/>
</dbReference>
<name>T1KPM8_TETUR</name>
<evidence type="ECO:0008006" key="4">
    <source>
        <dbReference type="Google" id="ProtNLM"/>
    </source>
</evidence>
<dbReference type="EnsemblMetazoa" id="tetur17g01060.1">
    <property type="protein sequence ID" value="tetur17g01060.1"/>
    <property type="gene ID" value="tetur17g01060"/>
</dbReference>
<reference evidence="2" key="2">
    <citation type="submission" date="2015-06" db="UniProtKB">
        <authorList>
            <consortium name="EnsemblMetazoa"/>
        </authorList>
    </citation>
    <scope>IDENTIFICATION</scope>
</reference>
<proteinExistence type="predicted"/>
<feature type="transmembrane region" description="Helical" evidence="1">
    <location>
        <begin position="183"/>
        <end position="203"/>
    </location>
</feature>
<feature type="transmembrane region" description="Helical" evidence="1">
    <location>
        <begin position="332"/>
        <end position="353"/>
    </location>
</feature>
<accession>T1KPM8</accession>
<sequence>MYGFLTKCKAAFHELICKILILAGHSKGEPFTEAGKSLRRFESLTISSRASNYGFKYCNQKNRTHVNSKVDKIHLLIRLSVFSSIVRVFTFIFFPNGNISLYLANIRYKSDKSDAAIFTVVLFASISCLLIREYFLIIERRNVFRYNFTIYHCLINNHLKQCKLKLFPTLVEPFYRTVTSISILAYQLTLSATISCFTCNVLIYFFNDNFYSDNVYRIFCLLWIPAASITFASLANSVNSVAGYLALHITFDLYRVQSMKLWVKYLRNEHTKDTRVQSKIMSLIISCLNEYDYQSKRVRKLAFIGMFMFFMMTNLLLFISGIVKSYSQAFQIFLIFLGSSSIIVVVCLCYATATFLSQLNNLYHQLHLSCRYNKFNLSVSLKALEILDRVLSPHNGTTIDGGLQVTKTFVVFFCLEFASVFMLLVCNLKQKLF</sequence>
<feature type="transmembrane region" description="Helical" evidence="1">
    <location>
        <begin position="115"/>
        <end position="135"/>
    </location>
</feature>
<evidence type="ECO:0000256" key="1">
    <source>
        <dbReference type="SAM" id="Phobius"/>
    </source>
</evidence>
<keyword evidence="3" id="KW-1185">Reference proteome</keyword>
<keyword evidence="1" id="KW-0472">Membrane</keyword>
<feature type="transmembrane region" description="Helical" evidence="1">
    <location>
        <begin position="75"/>
        <end position="95"/>
    </location>
</feature>
<evidence type="ECO:0000313" key="2">
    <source>
        <dbReference type="EnsemblMetazoa" id="tetur17g01060.1"/>
    </source>
</evidence>
<dbReference type="EMBL" id="CAEY01000333">
    <property type="status" value="NOT_ANNOTATED_CDS"/>
    <property type="molecule type" value="Genomic_DNA"/>
</dbReference>